<dbReference type="AlphaFoldDB" id="A0A328BA88"/>
<dbReference type="InterPro" id="IPR012347">
    <property type="entry name" value="Ferritin-like"/>
</dbReference>
<dbReference type="Pfam" id="PF03713">
    <property type="entry name" value="DUF305"/>
    <property type="match status" value="1"/>
</dbReference>
<evidence type="ECO:0000259" key="1">
    <source>
        <dbReference type="Pfam" id="PF03713"/>
    </source>
</evidence>
<reference evidence="3" key="1">
    <citation type="submission" date="2018-05" db="EMBL/GenBank/DDBJ databases">
        <authorList>
            <person name="Nie L."/>
        </authorList>
    </citation>
    <scope>NUCLEOTIDE SEQUENCE [LARGE SCALE GENOMIC DNA]</scope>
    <source>
        <strain evidence="3">NL</strain>
    </source>
</reference>
<accession>A0A328BA88</accession>
<dbReference type="OrthoDB" id="8603558at2"/>
<dbReference type="PANTHER" id="PTHR36933:SF1">
    <property type="entry name" value="SLL0788 PROTEIN"/>
    <property type="match status" value="1"/>
</dbReference>
<sequence>MNRLFRLPIYSLLVLVSLFSACKKDHDMDDMKHDTPLMKIMMDMMTQMDAQAKTQDPDHDFAAQMVLHHDAAIKMSEEELRAGSNQEMKTIAQDVITKQRAEITQFNSFLSSHQPTQPLVPQFNQIQKTNMDRMMAASNARTMTMRTDVDYAQMMIDHHQAAIDNSEALLQHGRNATMRQLAQAIIADQRQEIGVLQNWLTRNR</sequence>
<proteinExistence type="predicted"/>
<feature type="domain" description="DUF305" evidence="1">
    <location>
        <begin position="58"/>
        <end position="200"/>
    </location>
</feature>
<evidence type="ECO:0000313" key="3">
    <source>
        <dbReference type="Proteomes" id="UP000248553"/>
    </source>
</evidence>
<dbReference type="InterPro" id="IPR005183">
    <property type="entry name" value="DUF305_CopM-like"/>
</dbReference>
<dbReference type="Gene3D" id="1.20.1260.10">
    <property type="match status" value="2"/>
</dbReference>
<dbReference type="PROSITE" id="PS51257">
    <property type="entry name" value="PROKAR_LIPOPROTEIN"/>
    <property type="match status" value="1"/>
</dbReference>
<dbReference type="Proteomes" id="UP000248553">
    <property type="component" value="Unassembled WGS sequence"/>
</dbReference>
<protein>
    <submittedName>
        <fullName evidence="2">DUF305 domain-containing protein</fullName>
    </submittedName>
</protein>
<dbReference type="RefSeq" id="WP_111480600.1">
    <property type="nucleotide sequence ID" value="NZ_QHKM01000013.1"/>
</dbReference>
<evidence type="ECO:0000313" key="2">
    <source>
        <dbReference type="EMBL" id="RAK62624.1"/>
    </source>
</evidence>
<name>A0A328BA88_9BACT</name>
<keyword evidence="3" id="KW-1185">Reference proteome</keyword>
<dbReference type="PANTHER" id="PTHR36933">
    <property type="entry name" value="SLL0788 PROTEIN"/>
    <property type="match status" value="1"/>
</dbReference>
<organism evidence="2 3">
    <name type="scientific">Hymenobacter edaphi</name>
    <dbReference type="NCBI Taxonomy" id="2211146"/>
    <lineage>
        <taxon>Bacteria</taxon>
        <taxon>Pseudomonadati</taxon>
        <taxon>Bacteroidota</taxon>
        <taxon>Cytophagia</taxon>
        <taxon>Cytophagales</taxon>
        <taxon>Hymenobacteraceae</taxon>
        <taxon>Hymenobacter</taxon>
    </lineage>
</organism>
<comment type="caution">
    <text evidence="2">The sequence shown here is derived from an EMBL/GenBank/DDBJ whole genome shotgun (WGS) entry which is preliminary data.</text>
</comment>
<gene>
    <name evidence="2" type="ORF">DLM85_23335</name>
</gene>
<dbReference type="EMBL" id="QHKM01000013">
    <property type="protein sequence ID" value="RAK62624.1"/>
    <property type="molecule type" value="Genomic_DNA"/>
</dbReference>